<dbReference type="GO" id="GO:0006355">
    <property type="term" value="P:regulation of DNA-templated transcription"/>
    <property type="evidence" value="ECO:0007669"/>
    <property type="project" value="InterPro"/>
</dbReference>
<dbReference type="GO" id="GO:0003677">
    <property type="term" value="F:DNA binding"/>
    <property type="evidence" value="ECO:0007669"/>
    <property type="project" value="InterPro"/>
</dbReference>
<dbReference type="InterPro" id="IPR035451">
    <property type="entry name" value="Ada-like_dom_sf"/>
</dbReference>
<evidence type="ECO:0000313" key="4">
    <source>
        <dbReference type="Proteomes" id="UP000752814"/>
    </source>
</evidence>
<dbReference type="GO" id="GO:0008270">
    <property type="term" value="F:zinc ion binding"/>
    <property type="evidence" value="ECO:0007669"/>
    <property type="project" value="InterPro"/>
</dbReference>
<comment type="caution">
    <text evidence="3">The sequence shown here is derived from an EMBL/GenBank/DDBJ whole genome shotgun (WGS) entry which is preliminary data.</text>
</comment>
<keyword evidence="1" id="KW-0010">Activator</keyword>
<sequence length="83" mass="9919">MKELTDDEKYNAIVNRNKKYDGVFWFCAKASECYCMPSCKARTPMRQNIRYFDTQVEAQAAGYRPCKRCRPDKFISNPDKKWY</sequence>
<dbReference type="Proteomes" id="UP000752814">
    <property type="component" value="Unassembled WGS sequence"/>
</dbReference>
<dbReference type="Gene3D" id="3.40.10.10">
    <property type="entry name" value="DNA Methylphosphotriester Repair Domain"/>
    <property type="match status" value="1"/>
</dbReference>
<feature type="domain" description="Ada DNA repair metal-binding" evidence="2">
    <location>
        <begin position="8"/>
        <end position="72"/>
    </location>
</feature>
<evidence type="ECO:0000313" key="3">
    <source>
        <dbReference type="EMBL" id="TQS84776.1"/>
    </source>
</evidence>
<reference evidence="3" key="1">
    <citation type="submission" date="2016-03" db="EMBL/GenBank/DDBJ databases">
        <authorList>
            <person name="Borrel G."/>
            <person name="Mccann A."/>
            <person name="O'Toole P.W."/>
        </authorList>
    </citation>
    <scope>NUCLEOTIDE SEQUENCE</scope>
    <source>
        <strain evidence="3">183</strain>
    </source>
</reference>
<dbReference type="AlphaFoldDB" id="A0A8J8PFP3"/>
<dbReference type="RefSeq" id="WP_020448665.1">
    <property type="nucleotide sequence ID" value="NZ_CAYAYE010000015.1"/>
</dbReference>
<protein>
    <recommendedName>
        <fullName evidence="2">Ada DNA repair metal-binding domain-containing protein</fullName>
    </recommendedName>
</protein>
<dbReference type="Pfam" id="PF02805">
    <property type="entry name" value="Ada_Zn_binding"/>
    <property type="match status" value="1"/>
</dbReference>
<evidence type="ECO:0000259" key="2">
    <source>
        <dbReference type="Pfam" id="PF02805"/>
    </source>
</evidence>
<dbReference type="GeneID" id="41323194"/>
<dbReference type="GO" id="GO:0006281">
    <property type="term" value="P:DNA repair"/>
    <property type="evidence" value="ECO:0007669"/>
    <property type="project" value="InterPro"/>
</dbReference>
<gene>
    <name evidence="3" type="ORF">A3207_01740</name>
</gene>
<organism evidence="3 4">
    <name type="scientific">Candidatus Methanomassiliicoccus intestinalis</name>
    <dbReference type="NCBI Taxonomy" id="1406512"/>
    <lineage>
        <taxon>Archaea</taxon>
        <taxon>Methanobacteriati</taxon>
        <taxon>Thermoplasmatota</taxon>
        <taxon>Thermoplasmata</taxon>
        <taxon>Methanomassiliicoccales</taxon>
        <taxon>Methanomassiliicoccaceae</taxon>
        <taxon>Methanomassiliicoccus</taxon>
    </lineage>
</organism>
<accession>A0A8J8PFP3</accession>
<name>A0A8J8PFP3_9ARCH</name>
<evidence type="ECO:0000256" key="1">
    <source>
        <dbReference type="ARBA" id="ARBA00023159"/>
    </source>
</evidence>
<dbReference type="SUPFAM" id="SSF57884">
    <property type="entry name" value="Ada DNA repair protein, N-terminal domain (N-Ada 10)"/>
    <property type="match status" value="1"/>
</dbReference>
<proteinExistence type="predicted"/>
<dbReference type="GO" id="GO:0008168">
    <property type="term" value="F:methyltransferase activity"/>
    <property type="evidence" value="ECO:0007669"/>
    <property type="project" value="InterPro"/>
</dbReference>
<dbReference type="EMBL" id="LVVT01000001">
    <property type="protein sequence ID" value="TQS84776.1"/>
    <property type="molecule type" value="Genomic_DNA"/>
</dbReference>
<dbReference type="InterPro" id="IPR004026">
    <property type="entry name" value="Ada_DNA_repair_Zn-bd"/>
</dbReference>